<sequence length="376" mass="42747">MANRSIPAPTSRQLCAVLFEERDDRYYCRLCPLSRAKPRNGGFTSVIDHLNRNHRGVYLDEYYILARRPNALDNYVRVTVDGAIMNRYHWMDWVIMEHHELSFCEKPRARKYTSLEPISRYLLKQDLDSVEVAVQARVRQRLSGKPFGFLLDAWTEAGTHYAAIIAVTSSASDAQGTDSFIDLLDYAMDTYRLNAANLMFYLESVSKRLQASGGSKPEASLLNVRCLFDAVVKEFPATAKFLTAGANVVKAPHFENAVVKVLSKKESKLKQTEIQAISRLVDTHGNDREDADENVDQSFADRALRDTTQLHHSRYISLDWIPSTSNEVERLFSRAGLVLTVNRRAMHPTTLETLLFLEYNRILWGPQLVASAVQQV</sequence>
<dbReference type="Proteomes" id="UP000028582">
    <property type="component" value="Unassembled WGS sequence"/>
</dbReference>
<accession>A0A081AIM2</accession>
<dbReference type="PANTHER" id="PTHR40866">
    <property type="entry name" value="BED-TYPE DOMAIN-CONTAINING PROTEIN"/>
    <property type="match status" value="1"/>
</dbReference>
<gene>
    <name evidence="1" type="ORF">F444_06404</name>
</gene>
<reference evidence="1 2" key="1">
    <citation type="submission" date="2013-11" db="EMBL/GenBank/DDBJ databases">
        <title>The Genome Sequence of Phytophthora parasitica P1976.</title>
        <authorList>
            <consortium name="The Broad Institute Genomics Platform"/>
            <person name="Russ C."/>
            <person name="Tyler B."/>
            <person name="Panabieres F."/>
            <person name="Shan W."/>
            <person name="Tripathy S."/>
            <person name="Grunwald N."/>
            <person name="Machado M."/>
            <person name="Johnson C.S."/>
            <person name="Walker B."/>
            <person name="Young S."/>
            <person name="Zeng Q."/>
            <person name="Gargeya S."/>
            <person name="Fitzgerald M."/>
            <person name="Haas B."/>
            <person name="Abouelleil A."/>
            <person name="Allen A.W."/>
            <person name="Alvarado L."/>
            <person name="Arachchi H.M."/>
            <person name="Berlin A.M."/>
            <person name="Chapman S.B."/>
            <person name="Gainer-Dewar J."/>
            <person name="Goldberg J."/>
            <person name="Griggs A."/>
            <person name="Gujja S."/>
            <person name="Hansen M."/>
            <person name="Howarth C."/>
            <person name="Imamovic A."/>
            <person name="Ireland A."/>
            <person name="Larimer J."/>
            <person name="McCowan C."/>
            <person name="Murphy C."/>
            <person name="Pearson M."/>
            <person name="Poon T.W."/>
            <person name="Priest M."/>
            <person name="Roberts A."/>
            <person name="Saif S."/>
            <person name="Shea T."/>
            <person name="Sisk P."/>
            <person name="Sykes S."/>
            <person name="Wortman J."/>
            <person name="Nusbaum C."/>
            <person name="Birren B."/>
        </authorList>
    </citation>
    <scope>NUCLEOTIDE SEQUENCE [LARGE SCALE GENOMIC DNA]</scope>
    <source>
        <strain evidence="1 2">P1976</strain>
    </source>
</reference>
<evidence type="ECO:0008006" key="3">
    <source>
        <dbReference type="Google" id="ProtNLM"/>
    </source>
</evidence>
<name>A0A081AIM2_PHYNI</name>
<dbReference type="SUPFAM" id="SSF53098">
    <property type="entry name" value="Ribonuclease H-like"/>
    <property type="match status" value="1"/>
</dbReference>
<dbReference type="EMBL" id="ANJA01001183">
    <property type="protein sequence ID" value="ETO78733.1"/>
    <property type="molecule type" value="Genomic_DNA"/>
</dbReference>
<evidence type="ECO:0000313" key="1">
    <source>
        <dbReference type="EMBL" id="ETO78733.1"/>
    </source>
</evidence>
<dbReference type="InterPro" id="IPR012337">
    <property type="entry name" value="RNaseH-like_sf"/>
</dbReference>
<dbReference type="AlphaFoldDB" id="A0A081AIM2"/>
<dbReference type="OrthoDB" id="125365at2759"/>
<proteinExistence type="predicted"/>
<protein>
    <recommendedName>
        <fullName evidence="3">HAT C-terminal dimerisation domain-containing protein</fullName>
    </recommendedName>
</protein>
<dbReference type="PANTHER" id="PTHR40866:SF1">
    <property type="entry name" value="BED-TYPE DOMAIN-CONTAINING PROTEIN"/>
    <property type="match status" value="1"/>
</dbReference>
<evidence type="ECO:0000313" key="2">
    <source>
        <dbReference type="Proteomes" id="UP000028582"/>
    </source>
</evidence>
<comment type="caution">
    <text evidence="1">The sequence shown here is derived from an EMBL/GenBank/DDBJ whole genome shotgun (WGS) entry which is preliminary data.</text>
</comment>
<organism evidence="1 2">
    <name type="scientific">Phytophthora nicotianae P1976</name>
    <dbReference type="NCBI Taxonomy" id="1317066"/>
    <lineage>
        <taxon>Eukaryota</taxon>
        <taxon>Sar</taxon>
        <taxon>Stramenopiles</taxon>
        <taxon>Oomycota</taxon>
        <taxon>Peronosporomycetes</taxon>
        <taxon>Peronosporales</taxon>
        <taxon>Peronosporaceae</taxon>
        <taxon>Phytophthora</taxon>
    </lineage>
</organism>